<keyword evidence="1" id="KW-0175">Coiled coil</keyword>
<dbReference type="PANTHER" id="PTHR34681">
    <property type="entry name" value="UVEAL AUTOANTIGEN WITH COILED-COIL/ANKYRIN"/>
    <property type="match status" value="1"/>
</dbReference>
<protein>
    <submittedName>
        <fullName evidence="3">Uncharacterized protein</fullName>
    </submittedName>
</protein>
<reference evidence="3" key="1">
    <citation type="submission" date="2019-12" db="EMBL/GenBank/DDBJ databases">
        <title>Genome sequencing and annotation of Brassica cretica.</title>
        <authorList>
            <person name="Studholme D.J."/>
            <person name="Sarris P."/>
        </authorList>
    </citation>
    <scope>NUCLEOTIDE SEQUENCE</scope>
    <source>
        <strain evidence="3">PFS-109/04</strain>
        <tissue evidence="3">Leaf</tissue>
    </source>
</reference>
<evidence type="ECO:0000313" key="3">
    <source>
        <dbReference type="EMBL" id="KAF3572469.1"/>
    </source>
</evidence>
<sequence>MAEQTIADPTFSPALVSVSSPSPPKKQNTSPVDSKLTELNESRAELLNRILNLKQDLQSWRGKLDTQVQVYREELSGLKKTLNLEVEQLRECHNFYIEIMAEQTIADPTFSPALVSVSSPSPPKKQNTSPVDSKLTELNESRAELLNRILNLKQDLQSWRGKLDTQVQVYREELSGLKKTLNLEVEQLREQQDDVSASLKTPGLQDDSKDSKEQMVTGESGSSID</sequence>
<dbReference type="PANTHER" id="PTHR34681:SF3">
    <property type="entry name" value="BNAC08G10430D PROTEIN"/>
    <property type="match status" value="1"/>
</dbReference>
<feature type="coiled-coil region" evidence="1">
    <location>
        <begin position="36"/>
        <end position="63"/>
    </location>
</feature>
<evidence type="ECO:0000256" key="1">
    <source>
        <dbReference type="SAM" id="Coils"/>
    </source>
</evidence>
<feature type="region of interest" description="Disordered" evidence="2">
    <location>
        <begin position="114"/>
        <end position="136"/>
    </location>
</feature>
<feature type="region of interest" description="Disordered" evidence="2">
    <location>
        <begin position="1"/>
        <end position="35"/>
    </location>
</feature>
<accession>A0A8S9RI68</accession>
<proteinExistence type="predicted"/>
<name>A0A8S9RI68_BRACR</name>
<dbReference type="AlphaFoldDB" id="A0A8S9RI68"/>
<evidence type="ECO:0000256" key="2">
    <source>
        <dbReference type="SAM" id="MobiDB-lite"/>
    </source>
</evidence>
<dbReference type="Proteomes" id="UP000712600">
    <property type="component" value="Unassembled WGS sequence"/>
</dbReference>
<dbReference type="EMBL" id="QGKX02000095">
    <property type="protein sequence ID" value="KAF3572469.1"/>
    <property type="molecule type" value="Genomic_DNA"/>
</dbReference>
<comment type="caution">
    <text evidence="3">The sequence shown here is derived from an EMBL/GenBank/DDBJ whole genome shotgun (WGS) entry which is preliminary data.</text>
</comment>
<feature type="region of interest" description="Disordered" evidence="2">
    <location>
        <begin position="190"/>
        <end position="225"/>
    </location>
</feature>
<evidence type="ECO:0000313" key="4">
    <source>
        <dbReference type="Proteomes" id="UP000712600"/>
    </source>
</evidence>
<gene>
    <name evidence="3" type="ORF">F2Q69_00060017</name>
</gene>
<organism evidence="3 4">
    <name type="scientific">Brassica cretica</name>
    <name type="common">Mustard</name>
    <dbReference type="NCBI Taxonomy" id="69181"/>
    <lineage>
        <taxon>Eukaryota</taxon>
        <taxon>Viridiplantae</taxon>
        <taxon>Streptophyta</taxon>
        <taxon>Embryophyta</taxon>
        <taxon>Tracheophyta</taxon>
        <taxon>Spermatophyta</taxon>
        <taxon>Magnoliopsida</taxon>
        <taxon>eudicotyledons</taxon>
        <taxon>Gunneridae</taxon>
        <taxon>Pentapetalae</taxon>
        <taxon>rosids</taxon>
        <taxon>malvids</taxon>
        <taxon>Brassicales</taxon>
        <taxon>Brassicaceae</taxon>
        <taxon>Brassiceae</taxon>
        <taxon>Brassica</taxon>
    </lineage>
</organism>